<keyword evidence="1" id="KW-0732">Signal</keyword>
<gene>
    <name evidence="4" type="ORF">IAC94_03830</name>
</gene>
<dbReference type="GO" id="GO:0008239">
    <property type="term" value="F:dipeptidyl-peptidase activity"/>
    <property type="evidence" value="ECO:0007669"/>
    <property type="project" value="TreeGrafter"/>
</dbReference>
<dbReference type="SUPFAM" id="SSF53474">
    <property type="entry name" value="alpha/beta-Hydrolases"/>
    <property type="match status" value="1"/>
</dbReference>
<sequence length="818" mass="94415">MKRNIIAIIALLCLTAPLAWSQQTPVTEANYDLAERFSPNKINSMVFSKNIRPSWFPNSDKFWYEWKSPEGVQYWIVDPAAKTKTAVFDMDKLAMELTMIIKDPFDAQHIPFQNFELKDERTFTFEIPSTVEQPVKDDKDTSAAAKANPKMEKKTFRFEYDIETRKLTDVSDQEEKKDFPRWANIAPDSSYVVYAKGYNLWYMDMENLRKAMEDEKDSTIVEYALTTDGTKDVPYGGNSYSGIDDRDTNKRYSAWGQWSPDAKHFIMEKYDMSNIGELWVINSTAEPRPKLETYKYQMPGEPGPKSYLMLFDMQDKSSKVLNVWAFKDQTVDVHRKPYTTRDLYADYVSPVWLGDNSSFYFTRTSRDEHRVDICRYWLGTDSVQVLIEERLNTYIDVCDFELLKNGQIVMRSERNGWAQLYLHGADGKLIRPLTNGAYHVSAIMGVDESTSTVFFTANGFDKNEHPYYNHLFRVGLNGSGLKMLNPGNYYNDSWMPEDLKYFVNNASRVDAAPVNALYNASGAKIMDLEACDISRLVAYGYKYPEIFTAKAADGVTDLWGVIYKPFDFDSTKLYPIIEYVYPGPQVESTNYTWNGNMTRVDRLAQLGFIVVTVGHRGGHPDRSKWYHNYGYGDMRHYPLADHKYVIQNLAAERKYMDINKVGIHGHSGGGFMSTAAILTYPDFYKVAVSCAGNHDNNIYNRWWSETHHGVKEVVTADGDTTFNYSIEANHEFAKNLKGRLLLVHGDMDNNVHPANTTRVVDALIRANKRFEMLYLPGQRHGFGDMNEYFFWKMADFYSRYLIGDYENDVDIRQLNNDK</sequence>
<name>A0A9D1E149_9BACT</name>
<dbReference type="InterPro" id="IPR029058">
    <property type="entry name" value="AB_hydrolase_fold"/>
</dbReference>
<evidence type="ECO:0000313" key="5">
    <source>
        <dbReference type="Proteomes" id="UP000886744"/>
    </source>
</evidence>
<evidence type="ECO:0000259" key="2">
    <source>
        <dbReference type="Pfam" id="PF00326"/>
    </source>
</evidence>
<reference evidence="4" key="2">
    <citation type="journal article" date="2021" name="PeerJ">
        <title>Extensive microbial diversity within the chicken gut microbiome revealed by metagenomics and culture.</title>
        <authorList>
            <person name="Gilroy R."/>
            <person name="Ravi A."/>
            <person name="Getino M."/>
            <person name="Pursley I."/>
            <person name="Horton D.L."/>
            <person name="Alikhan N.F."/>
            <person name="Baker D."/>
            <person name="Gharbi K."/>
            <person name="Hall N."/>
            <person name="Watson M."/>
            <person name="Adriaenssens E.M."/>
            <person name="Foster-Nyarko E."/>
            <person name="Jarju S."/>
            <person name="Secka A."/>
            <person name="Antonio M."/>
            <person name="Oren A."/>
            <person name="Chaudhuri R.R."/>
            <person name="La Ragione R."/>
            <person name="Hildebrand F."/>
            <person name="Pallen M.J."/>
        </authorList>
    </citation>
    <scope>NUCLEOTIDE SEQUENCE</scope>
    <source>
        <strain evidence="4">ChiHjej13B12-12457</strain>
    </source>
</reference>
<evidence type="ECO:0000256" key="1">
    <source>
        <dbReference type="SAM" id="SignalP"/>
    </source>
</evidence>
<dbReference type="AlphaFoldDB" id="A0A9D1E149"/>
<dbReference type="InterPro" id="IPR001375">
    <property type="entry name" value="Peptidase_S9_cat"/>
</dbReference>
<dbReference type="InterPro" id="IPR050278">
    <property type="entry name" value="Serine_Prot_S9B/DPPIV"/>
</dbReference>
<organism evidence="4 5">
    <name type="scientific">Candidatus Coprenecus avistercoris</name>
    <dbReference type="NCBI Taxonomy" id="2840730"/>
    <lineage>
        <taxon>Bacteria</taxon>
        <taxon>Pseudomonadati</taxon>
        <taxon>Bacteroidota</taxon>
        <taxon>Bacteroidia</taxon>
        <taxon>Bacteroidales</taxon>
        <taxon>Rikenellaceae</taxon>
        <taxon>Rikenellaceae incertae sedis</taxon>
        <taxon>Candidatus Coprenecus</taxon>
    </lineage>
</organism>
<proteinExistence type="predicted"/>
<dbReference type="InterPro" id="IPR002469">
    <property type="entry name" value="Peptidase_S9B_N"/>
</dbReference>
<dbReference type="Pfam" id="PF00326">
    <property type="entry name" value="Peptidase_S9"/>
    <property type="match status" value="1"/>
</dbReference>
<comment type="caution">
    <text evidence="4">The sequence shown here is derived from an EMBL/GenBank/DDBJ whole genome shotgun (WGS) entry which is preliminary data.</text>
</comment>
<dbReference type="Proteomes" id="UP000886744">
    <property type="component" value="Unassembled WGS sequence"/>
</dbReference>
<dbReference type="Gene3D" id="3.40.50.1820">
    <property type="entry name" value="alpha/beta hydrolase"/>
    <property type="match status" value="1"/>
</dbReference>
<dbReference type="EMBL" id="DVHI01000047">
    <property type="protein sequence ID" value="HIR62638.1"/>
    <property type="molecule type" value="Genomic_DNA"/>
</dbReference>
<dbReference type="Gene3D" id="2.140.10.30">
    <property type="entry name" value="Dipeptidylpeptidase IV, N-terminal domain"/>
    <property type="match status" value="1"/>
</dbReference>
<reference evidence="4" key="1">
    <citation type="submission" date="2020-10" db="EMBL/GenBank/DDBJ databases">
        <authorList>
            <person name="Gilroy R."/>
        </authorList>
    </citation>
    <scope>NUCLEOTIDE SEQUENCE</scope>
    <source>
        <strain evidence="4">ChiHjej13B12-12457</strain>
    </source>
</reference>
<feature type="domain" description="Peptidase S9 prolyl oligopeptidase catalytic" evidence="2">
    <location>
        <begin position="599"/>
        <end position="801"/>
    </location>
</feature>
<dbReference type="PANTHER" id="PTHR11731:SF193">
    <property type="entry name" value="DIPEPTIDYL PEPTIDASE 9"/>
    <property type="match status" value="1"/>
</dbReference>
<dbReference type="GO" id="GO:0006508">
    <property type="term" value="P:proteolysis"/>
    <property type="evidence" value="ECO:0007669"/>
    <property type="project" value="InterPro"/>
</dbReference>
<dbReference type="SUPFAM" id="SSF82171">
    <property type="entry name" value="DPP6 N-terminal domain-like"/>
    <property type="match status" value="1"/>
</dbReference>
<dbReference type="Pfam" id="PF00930">
    <property type="entry name" value="DPPIV_N"/>
    <property type="match status" value="1"/>
</dbReference>
<protein>
    <submittedName>
        <fullName evidence="4">DPP IV N-terminal domain-containing protein</fullName>
    </submittedName>
</protein>
<feature type="signal peptide" evidence="1">
    <location>
        <begin position="1"/>
        <end position="21"/>
    </location>
</feature>
<feature type="domain" description="Dipeptidylpeptidase IV N-terminal" evidence="3">
    <location>
        <begin position="159"/>
        <end position="511"/>
    </location>
</feature>
<accession>A0A9D1E149</accession>
<feature type="chain" id="PRO_5039374305" evidence="1">
    <location>
        <begin position="22"/>
        <end position="818"/>
    </location>
</feature>
<dbReference type="PANTHER" id="PTHR11731">
    <property type="entry name" value="PROTEASE FAMILY S9B,C DIPEPTIDYL-PEPTIDASE IV-RELATED"/>
    <property type="match status" value="1"/>
</dbReference>
<evidence type="ECO:0000259" key="3">
    <source>
        <dbReference type="Pfam" id="PF00930"/>
    </source>
</evidence>
<evidence type="ECO:0000313" key="4">
    <source>
        <dbReference type="EMBL" id="HIR62638.1"/>
    </source>
</evidence>
<dbReference type="GO" id="GO:0008236">
    <property type="term" value="F:serine-type peptidase activity"/>
    <property type="evidence" value="ECO:0007669"/>
    <property type="project" value="InterPro"/>
</dbReference>